<keyword evidence="10" id="KW-1185">Reference proteome</keyword>
<dbReference type="InterPro" id="IPR007793">
    <property type="entry name" value="DivIVA_fam"/>
</dbReference>
<evidence type="ECO:0000256" key="8">
    <source>
        <dbReference type="ARBA" id="ARBA00031737"/>
    </source>
</evidence>
<proteinExistence type="inferred from homology"/>
<dbReference type="Gene3D" id="6.10.250.660">
    <property type="match status" value="2"/>
</dbReference>
<evidence type="ECO:0000313" key="9">
    <source>
        <dbReference type="EMBL" id="GAA3654555.1"/>
    </source>
</evidence>
<gene>
    <name evidence="9" type="ORF">GCM10022202_13340</name>
</gene>
<evidence type="ECO:0000313" key="10">
    <source>
        <dbReference type="Proteomes" id="UP001410795"/>
    </source>
</evidence>
<protein>
    <recommendedName>
        <fullName evidence="3">Cell wall synthesis protein Wag31</fullName>
    </recommendedName>
    <alternativeName>
        <fullName evidence="8">Antigen 84</fullName>
    </alternativeName>
</protein>
<keyword evidence="7" id="KW-0131">Cell cycle</keyword>
<evidence type="ECO:0000256" key="3">
    <source>
        <dbReference type="ARBA" id="ARBA00018787"/>
    </source>
</evidence>
<accession>A0ABP7BC69</accession>
<organism evidence="9 10">
    <name type="scientific">Microbacterium marinilacus</name>
    <dbReference type="NCBI Taxonomy" id="415209"/>
    <lineage>
        <taxon>Bacteria</taxon>
        <taxon>Bacillati</taxon>
        <taxon>Actinomycetota</taxon>
        <taxon>Actinomycetes</taxon>
        <taxon>Micrococcales</taxon>
        <taxon>Microbacteriaceae</taxon>
        <taxon>Microbacterium</taxon>
    </lineage>
</organism>
<keyword evidence="6" id="KW-0175">Coiled coil</keyword>
<dbReference type="InterPro" id="IPR019933">
    <property type="entry name" value="DivIVA_domain"/>
</dbReference>
<evidence type="ECO:0000256" key="7">
    <source>
        <dbReference type="ARBA" id="ARBA00023306"/>
    </source>
</evidence>
<dbReference type="EMBL" id="BAAAYV010000005">
    <property type="protein sequence ID" value="GAA3654555.1"/>
    <property type="molecule type" value="Genomic_DNA"/>
</dbReference>
<comment type="caution">
    <text evidence="9">The sequence shown here is derived from an EMBL/GenBank/DDBJ whole genome shotgun (WGS) entry which is preliminary data.</text>
</comment>
<name>A0ABP7BC69_9MICO</name>
<comment type="similarity">
    <text evidence="2">Belongs to the DivIVA family.</text>
</comment>
<reference evidence="10" key="1">
    <citation type="journal article" date="2019" name="Int. J. Syst. Evol. Microbiol.">
        <title>The Global Catalogue of Microorganisms (GCM) 10K type strain sequencing project: providing services to taxonomists for standard genome sequencing and annotation.</title>
        <authorList>
            <consortium name="The Broad Institute Genomics Platform"/>
            <consortium name="The Broad Institute Genome Sequencing Center for Infectious Disease"/>
            <person name="Wu L."/>
            <person name="Ma J."/>
        </authorList>
    </citation>
    <scope>NUCLEOTIDE SEQUENCE [LARGE SCALE GENOMIC DNA]</scope>
    <source>
        <strain evidence="10">JCM 16546</strain>
    </source>
</reference>
<dbReference type="PANTHER" id="PTHR35794:SF2">
    <property type="entry name" value="CELL DIVISION PROTEIN DIVIVA"/>
    <property type="match status" value="1"/>
</dbReference>
<dbReference type="PANTHER" id="PTHR35794">
    <property type="entry name" value="CELL DIVISION PROTEIN DIVIVA"/>
    <property type="match status" value="1"/>
</dbReference>
<evidence type="ECO:0000256" key="4">
    <source>
        <dbReference type="ARBA" id="ARBA00022490"/>
    </source>
</evidence>
<evidence type="ECO:0000256" key="6">
    <source>
        <dbReference type="ARBA" id="ARBA00023054"/>
    </source>
</evidence>
<dbReference type="NCBIfam" id="TIGR03544">
    <property type="entry name" value="DivI1A_domain"/>
    <property type="match status" value="2"/>
</dbReference>
<keyword evidence="5" id="KW-0132">Cell division</keyword>
<evidence type="ECO:0000256" key="1">
    <source>
        <dbReference type="ARBA" id="ARBA00004496"/>
    </source>
</evidence>
<sequence length="89" mass="9945">MHAADVSAKRFTTTAFRTGYVIDEVDDLLTRIAATLAGYEQGGADGPITAEHVTGHRFTSTRFRSGYDQDEVDDFLDQVVVALRRHEER</sequence>
<comment type="subcellular location">
    <subcellularLocation>
        <location evidence="1">Cytoplasm</location>
    </subcellularLocation>
</comment>
<keyword evidence="4" id="KW-0963">Cytoplasm</keyword>
<evidence type="ECO:0000256" key="5">
    <source>
        <dbReference type="ARBA" id="ARBA00022618"/>
    </source>
</evidence>
<evidence type="ECO:0000256" key="2">
    <source>
        <dbReference type="ARBA" id="ARBA00009008"/>
    </source>
</evidence>
<dbReference type="Proteomes" id="UP001410795">
    <property type="component" value="Unassembled WGS sequence"/>
</dbReference>